<proteinExistence type="predicted"/>
<dbReference type="OrthoDB" id="434835at2759"/>
<protein>
    <submittedName>
        <fullName evidence="1">Hcn4 protein</fullName>
    </submittedName>
</protein>
<evidence type="ECO:0000313" key="2">
    <source>
        <dbReference type="Proteomes" id="UP000649617"/>
    </source>
</evidence>
<dbReference type="Proteomes" id="UP000649617">
    <property type="component" value="Unassembled WGS sequence"/>
</dbReference>
<evidence type="ECO:0000313" key="1">
    <source>
        <dbReference type="EMBL" id="CAE7631300.1"/>
    </source>
</evidence>
<reference evidence="1" key="1">
    <citation type="submission" date="2021-02" db="EMBL/GenBank/DDBJ databases">
        <authorList>
            <person name="Dougan E. K."/>
            <person name="Rhodes N."/>
            <person name="Thang M."/>
            <person name="Chan C."/>
        </authorList>
    </citation>
    <scope>NUCLEOTIDE SEQUENCE</scope>
</reference>
<sequence length="552" mass="62699">MKSLAKPTVEAPWDYGFVIGTFQEMSQARRSFLSYLHSERPGRRSPMVHYNSWYDFYSYQDEGFNGGFKDPWPNETLIASLRPDKMSEGSCLQRVEAFGEEVVRKRGAQLDSFLWDDGWDDPQTLWEFDKARFPQRFDKVAKLAKEYGAGTGVWLSPWGGYGFTQEARVKYGKRQGYETNYNRNIQSEAFSLAGKKYRKAFHETAMSFRREQAVNMFKFDGVAGNPTELGMEMEAMLQTIAALRSEKVKESNGKDEDDVWINLTTGTWPSPFFLFWADSIWRGGPDIATRPRDWYGPVRAPEHVKKGPFTLPPLSEIGLDGLTGRQRWIRWRSMVVYILVVRRSTFFPLSQLMIHGVVVASHGDALHWGLDKFDSVDFAQEVWSFVALGLQLQELYVAPRHMTTEAWDILAEALKWSRREAAILRDSHWAFGDVTKYKIYCVASWDVSGMRGYMLLHNPSGAPQGSASFTLQEVLELPLSQKGDTFTVALVKSAFRPSEKREGAERLPGWNCTATFHDGSDSACRLPATARVQIVLEATEVLVLSVAGSIEV</sequence>
<dbReference type="EMBL" id="CAJNIZ010042669">
    <property type="protein sequence ID" value="CAE7631300.1"/>
    <property type="molecule type" value="Genomic_DNA"/>
</dbReference>
<dbReference type="Gene3D" id="3.20.20.70">
    <property type="entry name" value="Aldolase class I"/>
    <property type="match status" value="1"/>
</dbReference>
<name>A0A812VLJ8_SYMPI</name>
<accession>A0A812VLJ8</accession>
<dbReference type="InterPro" id="IPR017853">
    <property type="entry name" value="GH"/>
</dbReference>
<dbReference type="AlphaFoldDB" id="A0A812VLJ8"/>
<gene>
    <name evidence="1" type="primary">Hcn4</name>
    <name evidence="1" type="ORF">SPIL2461_LOCUS16562</name>
</gene>
<dbReference type="InterPro" id="IPR013785">
    <property type="entry name" value="Aldolase_TIM"/>
</dbReference>
<comment type="caution">
    <text evidence="1">The sequence shown here is derived from an EMBL/GenBank/DDBJ whole genome shotgun (WGS) entry which is preliminary data.</text>
</comment>
<organism evidence="1 2">
    <name type="scientific">Symbiodinium pilosum</name>
    <name type="common">Dinoflagellate</name>
    <dbReference type="NCBI Taxonomy" id="2952"/>
    <lineage>
        <taxon>Eukaryota</taxon>
        <taxon>Sar</taxon>
        <taxon>Alveolata</taxon>
        <taxon>Dinophyceae</taxon>
        <taxon>Suessiales</taxon>
        <taxon>Symbiodiniaceae</taxon>
        <taxon>Symbiodinium</taxon>
    </lineage>
</organism>
<dbReference type="SUPFAM" id="SSF51445">
    <property type="entry name" value="(Trans)glycosidases"/>
    <property type="match status" value="1"/>
</dbReference>
<keyword evidence="2" id="KW-1185">Reference proteome</keyword>